<accession>A0A1Y4QER6</accession>
<dbReference type="NCBIfam" id="NF006988">
    <property type="entry name" value="PRK09453.1"/>
    <property type="match status" value="1"/>
</dbReference>
<evidence type="ECO:0000313" key="5">
    <source>
        <dbReference type="EMBL" id="OUQ06577.1"/>
    </source>
</evidence>
<proteinExistence type="inferred from homology"/>
<dbReference type="GO" id="GO:0046872">
    <property type="term" value="F:metal ion binding"/>
    <property type="evidence" value="ECO:0007669"/>
    <property type="project" value="UniProtKB-KW"/>
</dbReference>
<dbReference type="Gene3D" id="3.60.21.10">
    <property type="match status" value="1"/>
</dbReference>
<sequence>MKLMFISDIHGSFYYANEAIKKFEEEKADKLIILGDILYHGPRNDLPKEYAPKKVISLLNAYKNKIIAVRGNCDAEVDQMVLDFPIRSDYATIDVDNHHFFLTHGHLFDENNLPNLNSGDIFVYGHIHKQVMKIENGIYIINPSSISLPKEGNNSYGIYENDEFMIKEFDNSIIKRIKFEKAM</sequence>
<evidence type="ECO:0000256" key="2">
    <source>
        <dbReference type="RuleBase" id="RU362039"/>
    </source>
</evidence>
<dbReference type="EMBL" id="DYWV01000221">
    <property type="protein sequence ID" value="HJF40575.1"/>
    <property type="molecule type" value="Genomic_DNA"/>
</dbReference>
<reference evidence="6" key="1">
    <citation type="submission" date="2017-04" db="EMBL/GenBank/DDBJ databases">
        <title>Function of individual gut microbiota members based on whole genome sequencing of pure cultures obtained from chicken caecum.</title>
        <authorList>
            <person name="Medvecky M."/>
            <person name="Cejkova D."/>
            <person name="Polansky O."/>
            <person name="Karasova D."/>
            <person name="Kubasova T."/>
            <person name="Cizek A."/>
            <person name="Rychlik I."/>
        </authorList>
    </citation>
    <scope>NUCLEOTIDE SEQUENCE [LARGE SCALE GENOMIC DNA]</scope>
    <source>
        <strain evidence="6">An149</strain>
    </source>
</reference>
<dbReference type="GO" id="GO:0016787">
    <property type="term" value="F:hydrolase activity"/>
    <property type="evidence" value="ECO:0007669"/>
    <property type="project" value="UniProtKB-UniRule"/>
</dbReference>
<dbReference type="Proteomes" id="UP000196258">
    <property type="component" value="Unassembled WGS sequence"/>
</dbReference>
<reference evidence="4" key="3">
    <citation type="journal article" date="2021" name="PeerJ">
        <title>Extensive microbial diversity within the chicken gut microbiome revealed by metagenomics and culture.</title>
        <authorList>
            <person name="Gilroy R."/>
            <person name="Ravi A."/>
            <person name="Getino M."/>
            <person name="Pursley I."/>
            <person name="Horton D.L."/>
            <person name="Alikhan N.F."/>
            <person name="Baker D."/>
            <person name="Gharbi K."/>
            <person name="Hall N."/>
            <person name="Watson M."/>
            <person name="Adriaenssens E.M."/>
            <person name="Foster-Nyarko E."/>
            <person name="Jarju S."/>
            <person name="Secka A."/>
            <person name="Antonio M."/>
            <person name="Oren A."/>
            <person name="Chaudhuri R.R."/>
            <person name="La Ragione R."/>
            <person name="Hildebrand F."/>
            <person name="Pallen M.J."/>
        </authorList>
    </citation>
    <scope>NUCLEOTIDE SEQUENCE</scope>
    <source>
        <strain evidence="4">CHK193-16274</strain>
    </source>
</reference>
<dbReference type="PANTHER" id="PTHR11124">
    <property type="entry name" value="VACUOLAR SORTING PROTEIN VPS29"/>
    <property type="match status" value="1"/>
</dbReference>
<dbReference type="InterPro" id="IPR029052">
    <property type="entry name" value="Metallo-depent_PP-like"/>
</dbReference>
<reference evidence="5" key="2">
    <citation type="journal article" date="2018" name="BMC Genomics">
        <title>Whole genome sequencing and function prediction of 133 gut anaerobes isolated from chicken caecum in pure cultures.</title>
        <authorList>
            <person name="Medvecky M."/>
            <person name="Cejkova D."/>
            <person name="Polansky O."/>
            <person name="Karasova D."/>
            <person name="Kubasova T."/>
            <person name="Cizek A."/>
            <person name="Rychlik I."/>
        </authorList>
    </citation>
    <scope>NUCLEOTIDE SEQUENCE</scope>
    <source>
        <strain evidence="5">An149</strain>
    </source>
</reference>
<dbReference type="Proteomes" id="UP000749320">
    <property type="component" value="Unassembled WGS sequence"/>
</dbReference>
<evidence type="ECO:0000256" key="1">
    <source>
        <dbReference type="ARBA" id="ARBA00008950"/>
    </source>
</evidence>
<protein>
    <recommendedName>
        <fullName evidence="2">Phosphoesterase</fullName>
        <ecNumber evidence="2">3.1.4.-</ecNumber>
    </recommendedName>
</protein>
<feature type="domain" description="Calcineurin-like phosphoesterase" evidence="3">
    <location>
        <begin position="1"/>
        <end position="160"/>
    </location>
</feature>
<gene>
    <name evidence="4" type="primary">yfcE</name>
    <name evidence="5" type="ORF">B5E91_01235</name>
    <name evidence="4" type="ORF">K8V91_06590</name>
</gene>
<evidence type="ECO:0000313" key="4">
    <source>
        <dbReference type="EMBL" id="HJF40575.1"/>
    </source>
</evidence>
<dbReference type="CDD" id="cd00841">
    <property type="entry name" value="MPP_YfcE"/>
    <property type="match status" value="1"/>
</dbReference>
<reference evidence="4" key="4">
    <citation type="submission" date="2021-09" db="EMBL/GenBank/DDBJ databases">
        <authorList>
            <person name="Gilroy R."/>
        </authorList>
    </citation>
    <scope>NUCLEOTIDE SEQUENCE</scope>
    <source>
        <strain evidence="4">CHK193-16274</strain>
    </source>
</reference>
<dbReference type="InterPro" id="IPR000979">
    <property type="entry name" value="Phosphodiesterase_MJ0936/Vps29"/>
</dbReference>
<organism evidence="5 6">
    <name type="scientific">Thomasclavelia spiroformis</name>
    <dbReference type="NCBI Taxonomy" id="29348"/>
    <lineage>
        <taxon>Bacteria</taxon>
        <taxon>Bacillati</taxon>
        <taxon>Bacillota</taxon>
        <taxon>Erysipelotrichia</taxon>
        <taxon>Erysipelotrichales</taxon>
        <taxon>Coprobacillaceae</taxon>
        <taxon>Thomasclavelia</taxon>
    </lineage>
</organism>
<dbReference type="RefSeq" id="WP_087254057.1">
    <property type="nucleotide sequence ID" value="NZ_CAJFOD010000008.1"/>
</dbReference>
<comment type="cofactor">
    <cofactor evidence="2">
        <name>a divalent metal cation</name>
        <dbReference type="ChEBI" id="CHEBI:60240"/>
    </cofactor>
</comment>
<comment type="caution">
    <text evidence="5">The sequence shown here is derived from an EMBL/GenBank/DDBJ whole genome shotgun (WGS) entry which is preliminary data.</text>
</comment>
<dbReference type="EMBL" id="NFLB01000001">
    <property type="protein sequence ID" value="OUQ06577.1"/>
    <property type="molecule type" value="Genomic_DNA"/>
</dbReference>
<dbReference type="EC" id="3.1.4.-" evidence="2"/>
<evidence type="ECO:0000259" key="3">
    <source>
        <dbReference type="Pfam" id="PF12850"/>
    </source>
</evidence>
<keyword evidence="2" id="KW-0479">Metal-binding</keyword>
<keyword evidence="4" id="KW-0378">Hydrolase</keyword>
<dbReference type="InterPro" id="IPR041802">
    <property type="entry name" value="MPP_YfcE"/>
</dbReference>
<dbReference type="SUPFAM" id="SSF56300">
    <property type="entry name" value="Metallo-dependent phosphatases"/>
    <property type="match status" value="1"/>
</dbReference>
<dbReference type="Pfam" id="PF12850">
    <property type="entry name" value="Metallophos_2"/>
    <property type="match status" value="1"/>
</dbReference>
<name>A0A1Y4QER6_9FIRM</name>
<comment type="similarity">
    <text evidence="1 2">Belongs to the metallophosphoesterase superfamily. YfcE family.</text>
</comment>
<evidence type="ECO:0000313" key="6">
    <source>
        <dbReference type="Proteomes" id="UP000196258"/>
    </source>
</evidence>
<dbReference type="NCBIfam" id="TIGR00040">
    <property type="entry name" value="yfcE"/>
    <property type="match status" value="1"/>
</dbReference>
<dbReference type="InterPro" id="IPR024654">
    <property type="entry name" value="Calcineurin-like_PHP_lpxH"/>
</dbReference>
<dbReference type="AlphaFoldDB" id="A0A1Y4QER6"/>